<dbReference type="EC" id="6.1.1.4" evidence="3"/>
<evidence type="ECO:0000313" key="15">
    <source>
        <dbReference type="Proteomes" id="UP001153712"/>
    </source>
</evidence>
<dbReference type="GO" id="GO:0005524">
    <property type="term" value="F:ATP binding"/>
    <property type="evidence" value="ECO:0007669"/>
    <property type="project" value="UniProtKB-KW"/>
</dbReference>
<dbReference type="SUPFAM" id="SSF52374">
    <property type="entry name" value="Nucleotidylyl transferase"/>
    <property type="match status" value="1"/>
</dbReference>
<dbReference type="PRINTS" id="PR00985">
    <property type="entry name" value="TRNASYNTHLEU"/>
</dbReference>
<evidence type="ECO:0000256" key="1">
    <source>
        <dbReference type="ARBA" id="ARBA00004305"/>
    </source>
</evidence>
<dbReference type="FunFam" id="3.40.50.620:FF:000100">
    <property type="entry name" value="probable leucine--tRNA ligase, mitochondrial"/>
    <property type="match status" value="1"/>
</dbReference>
<dbReference type="GO" id="GO:0004823">
    <property type="term" value="F:leucine-tRNA ligase activity"/>
    <property type="evidence" value="ECO:0007669"/>
    <property type="project" value="UniProtKB-EC"/>
</dbReference>
<dbReference type="PROSITE" id="PS00178">
    <property type="entry name" value="AA_TRNA_LIGASE_I"/>
    <property type="match status" value="1"/>
</dbReference>
<feature type="domain" description="Aminoacyl-tRNA synthetase class Ia" evidence="12">
    <location>
        <begin position="401"/>
        <end position="556"/>
    </location>
</feature>
<comment type="similarity">
    <text evidence="2 11">Belongs to the class-I aminoacyl-tRNA synthetase family.</text>
</comment>
<dbReference type="InterPro" id="IPR009080">
    <property type="entry name" value="tRNAsynth_Ia_anticodon-bd"/>
</dbReference>
<dbReference type="InterPro" id="IPR014729">
    <property type="entry name" value="Rossmann-like_a/b/a_fold"/>
</dbReference>
<feature type="domain" description="Methionyl/Valyl/Leucyl/Isoleucyl-tRNA synthetase anticodon-binding" evidence="13">
    <location>
        <begin position="733"/>
        <end position="806"/>
    </location>
</feature>
<dbReference type="EMBL" id="OU900106">
    <property type="protein sequence ID" value="CAG9857055.1"/>
    <property type="molecule type" value="Genomic_DNA"/>
</dbReference>
<comment type="subcellular location">
    <subcellularLocation>
        <location evidence="1">Mitochondrion matrix</location>
    </subcellularLocation>
</comment>
<proteinExistence type="inferred from homology"/>
<dbReference type="GO" id="GO:0032543">
    <property type="term" value="P:mitochondrial translation"/>
    <property type="evidence" value="ECO:0007669"/>
    <property type="project" value="TreeGrafter"/>
</dbReference>
<dbReference type="AlphaFoldDB" id="A0A9N9XLZ4"/>
<evidence type="ECO:0000256" key="10">
    <source>
        <dbReference type="ARBA" id="ARBA00047469"/>
    </source>
</evidence>
<dbReference type="Gene3D" id="1.10.730.10">
    <property type="entry name" value="Isoleucyl-tRNA Synthetase, Domain 1"/>
    <property type="match status" value="1"/>
</dbReference>
<evidence type="ECO:0000256" key="11">
    <source>
        <dbReference type="RuleBase" id="RU363035"/>
    </source>
</evidence>
<keyword evidence="5 11" id="KW-0547">Nucleotide-binding</keyword>
<evidence type="ECO:0000256" key="7">
    <source>
        <dbReference type="ARBA" id="ARBA00022917"/>
    </source>
</evidence>
<feature type="domain" description="Aminoacyl-tRNA synthetase class Ia" evidence="12">
    <location>
        <begin position="43"/>
        <end position="238"/>
    </location>
</feature>
<dbReference type="Gene3D" id="3.40.50.620">
    <property type="entry name" value="HUPs"/>
    <property type="match status" value="2"/>
</dbReference>
<evidence type="ECO:0000256" key="8">
    <source>
        <dbReference type="ARBA" id="ARBA00023146"/>
    </source>
</evidence>
<name>A0A9N9XLZ4_PHYSR</name>
<dbReference type="GO" id="GO:0005759">
    <property type="term" value="C:mitochondrial matrix"/>
    <property type="evidence" value="ECO:0007669"/>
    <property type="project" value="UniProtKB-SubCell"/>
</dbReference>
<evidence type="ECO:0000259" key="13">
    <source>
        <dbReference type="Pfam" id="PF08264"/>
    </source>
</evidence>
<dbReference type="InterPro" id="IPR002302">
    <property type="entry name" value="Leu-tRNA-ligase"/>
</dbReference>
<evidence type="ECO:0000256" key="2">
    <source>
        <dbReference type="ARBA" id="ARBA00005594"/>
    </source>
</evidence>
<accession>A0A9N9XLZ4</accession>
<dbReference type="InterPro" id="IPR001412">
    <property type="entry name" value="aa-tRNA-synth_I_CS"/>
</dbReference>
<comment type="catalytic activity">
    <reaction evidence="10">
        <text>tRNA(Leu) + L-leucine + ATP = L-leucyl-tRNA(Leu) + AMP + diphosphate</text>
        <dbReference type="Rhea" id="RHEA:11688"/>
        <dbReference type="Rhea" id="RHEA-COMP:9613"/>
        <dbReference type="Rhea" id="RHEA-COMP:9622"/>
        <dbReference type="ChEBI" id="CHEBI:30616"/>
        <dbReference type="ChEBI" id="CHEBI:33019"/>
        <dbReference type="ChEBI" id="CHEBI:57427"/>
        <dbReference type="ChEBI" id="CHEBI:78442"/>
        <dbReference type="ChEBI" id="CHEBI:78494"/>
        <dbReference type="ChEBI" id="CHEBI:456215"/>
        <dbReference type="EC" id="6.1.1.4"/>
    </reaction>
</comment>
<evidence type="ECO:0000256" key="3">
    <source>
        <dbReference type="ARBA" id="ARBA00013164"/>
    </source>
</evidence>
<dbReference type="FunFam" id="1.10.730.10:FF:000060">
    <property type="entry name" value="Leucyl-tRNA synthetase"/>
    <property type="match status" value="1"/>
</dbReference>
<evidence type="ECO:0000256" key="4">
    <source>
        <dbReference type="ARBA" id="ARBA00022598"/>
    </source>
</evidence>
<dbReference type="InterPro" id="IPR002300">
    <property type="entry name" value="aa-tRNA-synth_Ia"/>
</dbReference>
<protein>
    <recommendedName>
        <fullName evidence="3">leucine--tRNA ligase</fullName>
        <ecNumber evidence="3">6.1.1.4</ecNumber>
    </recommendedName>
    <alternativeName>
        <fullName evidence="9">Leucyl-tRNA synthetase</fullName>
    </alternativeName>
</protein>
<keyword evidence="4 11" id="KW-0436">Ligase</keyword>
<evidence type="ECO:0000256" key="6">
    <source>
        <dbReference type="ARBA" id="ARBA00022840"/>
    </source>
</evidence>
<dbReference type="OrthoDB" id="15954at2759"/>
<evidence type="ECO:0000313" key="14">
    <source>
        <dbReference type="EMBL" id="CAG9857055.1"/>
    </source>
</evidence>
<dbReference type="Proteomes" id="UP001153712">
    <property type="component" value="Chromosome 13"/>
</dbReference>
<keyword evidence="15" id="KW-1185">Reference proteome</keyword>
<dbReference type="Pfam" id="PF00133">
    <property type="entry name" value="tRNA-synt_1"/>
    <property type="match status" value="2"/>
</dbReference>
<gene>
    <name evidence="14" type="ORF">PHYEVI_LOCUS3466</name>
</gene>
<dbReference type="Pfam" id="PF08264">
    <property type="entry name" value="Anticodon_1"/>
    <property type="match status" value="1"/>
</dbReference>
<dbReference type="InterPro" id="IPR013155">
    <property type="entry name" value="M/V/L/I-tRNA-synth_anticd-bd"/>
</dbReference>
<dbReference type="PANTHER" id="PTHR43740">
    <property type="entry name" value="LEUCYL-TRNA SYNTHETASE"/>
    <property type="match status" value="1"/>
</dbReference>
<keyword evidence="8 11" id="KW-0030">Aminoacyl-tRNA synthetase</keyword>
<dbReference type="PANTHER" id="PTHR43740:SF2">
    <property type="entry name" value="LEUCINE--TRNA LIGASE, MITOCHONDRIAL"/>
    <property type="match status" value="1"/>
</dbReference>
<evidence type="ECO:0000256" key="5">
    <source>
        <dbReference type="ARBA" id="ARBA00022741"/>
    </source>
</evidence>
<keyword evidence="7 11" id="KW-0648">Protein biosynthesis</keyword>
<reference evidence="14" key="1">
    <citation type="submission" date="2022-01" db="EMBL/GenBank/DDBJ databases">
        <authorList>
            <person name="King R."/>
        </authorList>
    </citation>
    <scope>NUCLEOTIDE SEQUENCE</scope>
</reference>
<dbReference type="CDD" id="cd00812">
    <property type="entry name" value="LeuRS_core"/>
    <property type="match status" value="1"/>
</dbReference>
<sequence>MIIFKNISYIRNYNLTKQLRFNRFLSSLNLWEEDLTSDIKHKIEKHWKDNIKYDKYIEGHASKEKYYVLPMFPYPSGSLHMGHVRVYTISDAVARYQRMNNKNVLHPIGWDAFGLPAENAAIDRKINPNTWTKENIAHMKTQLENLGCSFDWDREFRTCAPEYYRWTQELFLKLFERGLAYRKEALVNWDPVDKTVLADEQVDENGKSWRSGATVQKKLLKQWYIRTTAFAKSLLDGLDDPLLRDWRDIKKIQRHWIGECDGISFDFRVEGSELDFLTLWTDLPEYIRQVKFIAVSKDNILSRKENLDECRDTVRLEALVKNPFNSETIPVYVTNEISFLDSTDSFVGIPGICAKAEEFANNHNIKFDKINPLNPTEADKKRLEIIEESKKSGIGGHQTSAKLRDWLISRQRYWGTPIPIIHCDACGALPVPRTDLPVVLPDIEHAQKGLPGHPEWVKAACPKCGGAARRETDTMDTFVDSSWYYLRFIDPGNTKEMFNKEKIAASMPVDLYIGGKEHAVLHMYYARFINHFLHSEGLVPEKEPFKRLLVQGMVMGRSYRVKGSGKYLPEKDVEVLDLKKNRAVTKDGGEPVVISWEKMSKSKHNGVDPVETFKEYGTDTTRLLILADVAPTSHRNWNTNTFPGILNWQRRLWLTVRDFLKHRTSPPPAIDDKQFQIHDDYMWDSRNYYVVGTSYNYLMTQQISVAVSKLQGLTNSLRKVPPAVFARSKQFERALAVQIIMLAPMAPHFASELWSGFRSAPNRLNTEEIDWTGSVFDQKWPECDEEYRLNLVCQVNGHENAIVKVRRSDLEKLSKEEAFNIAMGQKEVQETLVRRNVLDNNFTLYEGFEGIINIITDQPPPRSKETSDEPQIV</sequence>
<evidence type="ECO:0000259" key="12">
    <source>
        <dbReference type="Pfam" id="PF00133"/>
    </source>
</evidence>
<keyword evidence="6 11" id="KW-0067">ATP-binding</keyword>
<dbReference type="GO" id="GO:0006429">
    <property type="term" value="P:leucyl-tRNA aminoacylation"/>
    <property type="evidence" value="ECO:0007669"/>
    <property type="project" value="InterPro"/>
</dbReference>
<dbReference type="Gene3D" id="2.20.28.290">
    <property type="match status" value="1"/>
</dbReference>
<dbReference type="FunFam" id="3.40.50.620:FF:000003">
    <property type="entry name" value="Leucine--tRNA ligase"/>
    <property type="match status" value="1"/>
</dbReference>
<evidence type="ECO:0000256" key="9">
    <source>
        <dbReference type="ARBA" id="ARBA00030520"/>
    </source>
</evidence>
<organism evidence="14 15">
    <name type="scientific">Phyllotreta striolata</name>
    <name type="common">Striped flea beetle</name>
    <name type="synonym">Crioceris striolata</name>
    <dbReference type="NCBI Taxonomy" id="444603"/>
    <lineage>
        <taxon>Eukaryota</taxon>
        <taxon>Metazoa</taxon>
        <taxon>Ecdysozoa</taxon>
        <taxon>Arthropoda</taxon>
        <taxon>Hexapoda</taxon>
        <taxon>Insecta</taxon>
        <taxon>Pterygota</taxon>
        <taxon>Neoptera</taxon>
        <taxon>Endopterygota</taxon>
        <taxon>Coleoptera</taxon>
        <taxon>Polyphaga</taxon>
        <taxon>Cucujiformia</taxon>
        <taxon>Chrysomeloidea</taxon>
        <taxon>Chrysomelidae</taxon>
        <taxon>Galerucinae</taxon>
        <taxon>Alticini</taxon>
        <taxon>Phyllotreta</taxon>
    </lineage>
</organism>
<dbReference type="SUPFAM" id="SSF47323">
    <property type="entry name" value="Anticodon-binding domain of a subclass of class I aminoacyl-tRNA synthetases"/>
    <property type="match status" value="1"/>
</dbReference>